<dbReference type="InterPro" id="IPR000835">
    <property type="entry name" value="HTH_MarR-typ"/>
</dbReference>
<keyword evidence="2" id="KW-0238">DNA-binding</keyword>
<organism evidence="5">
    <name type="scientific">Tenacibaculum sp. Pbs-1</name>
    <dbReference type="NCBI Taxonomy" id="3238748"/>
    <lineage>
        <taxon>Bacteria</taxon>
        <taxon>Pseudomonadati</taxon>
        <taxon>Bacteroidota</taxon>
        <taxon>Flavobacteriia</taxon>
        <taxon>Flavobacteriales</taxon>
        <taxon>Flavobacteriaceae</taxon>
        <taxon>Tenacibaculum</taxon>
    </lineage>
</organism>
<name>A0AB33L1E2_9FLAO</name>
<dbReference type="InterPro" id="IPR036390">
    <property type="entry name" value="WH_DNA-bd_sf"/>
</dbReference>
<dbReference type="SMART" id="SM00347">
    <property type="entry name" value="HTH_MARR"/>
    <property type="match status" value="1"/>
</dbReference>
<dbReference type="EMBL" id="AP035888">
    <property type="protein sequence ID" value="BFP69658.1"/>
    <property type="molecule type" value="Genomic_DNA"/>
</dbReference>
<dbReference type="GO" id="GO:0003677">
    <property type="term" value="F:DNA binding"/>
    <property type="evidence" value="ECO:0007669"/>
    <property type="project" value="UniProtKB-KW"/>
</dbReference>
<dbReference type="GO" id="GO:0003700">
    <property type="term" value="F:DNA-binding transcription factor activity"/>
    <property type="evidence" value="ECO:0007669"/>
    <property type="project" value="InterPro"/>
</dbReference>
<dbReference type="SUPFAM" id="SSF46785">
    <property type="entry name" value="Winged helix' DNA-binding domain"/>
    <property type="match status" value="1"/>
</dbReference>
<dbReference type="PANTHER" id="PTHR42756">
    <property type="entry name" value="TRANSCRIPTIONAL REGULATOR, MARR"/>
    <property type="match status" value="1"/>
</dbReference>
<dbReference type="AlphaFoldDB" id="A0AB33L1E2"/>
<sequence>MSHNFNKKMSTPLKSFQECCLYFTTNTLSRYIGKLAEDAFRVTSLAPSYAHLMLLIIDEPNLSQNELSKRINVKASTMTRFIDKLVLMQLVERTHEGRNTLIIPTEKGKNLKPSLDEALGNLYKAYCNLLGEEFAVKLTADMHLANTKLNEVE</sequence>
<evidence type="ECO:0000256" key="1">
    <source>
        <dbReference type="ARBA" id="ARBA00023015"/>
    </source>
</evidence>
<gene>
    <name evidence="5" type="ORF">Pbs1_30010</name>
</gene>
<keyword evidence="3" id="KW-0804">Transcription</keyword>
<evidence type="ECO:0000256" key="2">
    <source>
        <dbReference type="ARBA" id="ARBA00023125"/>
    </source>
</evidence>
<accession>A0AB33L1E2</accession>
<dbReference type="Pfam" id="PF01047">
    <property type="entry name" value="MarR"/>
    <property type="match status" value="1"/>
</dbReference>
<proteinExistence type="predicted"/>
<keyword evidence="1" id="KW-0805">Transcription regulation</keyword>
<evidence type="ECO:0000259" key="4">
    <source>
        <dbReference type="SMART" id="SM00347"/>
    </source>
</evidence>
<dbReference type="InterPro" id="IPR036388">
    <property type="entry name" value="WH-like_DNA-bd_sf"/>
</dbReference>
<feature type="domain" description="HTH marR-type" evidence="4">
    <location>
        <begin position="38"/>
        <end position="135"/>
    </location>
</feature>
<dbReference type="PANTHER" id="PTHR42756:SF1">
    <property type="entry name" value="TRANSCRIPTIONAL REPRESSOR OF EMRAB OPERON"/>
    <property type="match status" value="1"/>
</dbReference>
<reference evidence="5" key="1">
    <citation type="submission" date="2024-08" db="EMBL/GenBank/DDBJ databases">
        <title>Whole genome sequence of Tenacibaculum sp. strain pbs-1 associated with black-spot shell disease in Akoya pearl oysters.</title>
        <authorList>
            <person name="Sakatoku A."/>
            <person name="Suzuki T."/>
            <person name="Hatano K."/>
            <person name="Seki M."/>
            <person name="Tanaka D."/>
            <person name="Nakamura S."/>
            <person name="Suzuki N."/>
            <person name="Isshiki T."/>
        </authorList>
    </citation>
    <scope>NUCLEOTIDE SEQUENCE</scope>
    <source>
        <strain evidence="5">Pbs-1</strain>
    </source>
</reference>
<dbReference type="Gene3D" id="1.10.10.10">
    <property type="entry name" value="Winged helix-like DNA-binding domain superfamily/Winged helix DNA-binding domain"/>
    <property type="match status" value="1"/>
</dbReference>
<evidence type="ECO:0000256" key="3">
    <source>
        <dbReference type="ARBA" id="ARBA00023163"/>
    </source>
</evidence>
<evidence type="ECO:0000313" key="5">
    <source>
        <dbReference type="EMBL" id="BFP69658.1"/>
    </source>
</evidence>
<protein>
    <recommendedName>
        <fullName evidence="4">HTH marR-type domain-containing protein</fullName>
    </recommendedName>
</protein>